<accession>A0A143PLA5</accession>
<dbReference type="Proteomes" id="UP000076079">
    <property type="component" value="Chromosome"/>
</dbReference>
<organism evidence="1 2">
    <name type="scientific">Luteitalea pratensis</name>
    <dbReference type="NCBI Taxonomy" id="1855912"/>
    <lineage>
        <taxon>Bacteria</taxon>
        <taxon>Pseudomonadati</taxon>
        <taxon>Acidobacteriota</taxon>
        <taxon>Vicinamibacteria</taxon>
        <taxon>Vicinamibacterales</taxon>
        <taxon>Vicinamibacteraceae</taxon>
        <taxon>Luteitalea</taxon>
    </lineage>
</organism>
<dbReference type="STRING" id="1855912.LuPra_02084"/>
<gene>
    <name evidence="1" type="ORF">LuPra_02084</name>
</gene>
<proteinExistence type="predicted"/>
<keyword evidence="2" id="KW-1185">Reference proteome</keyword>
<evidence type="ECO:0000313" key="2">
    <source>
        <dbReference type="Proteomes" id="UP000076079"/>
    </source>
</evidence>
<protein>
    <submittedName>
        <fullName evidence="1">Uncharacterized protein</fullName>
    </submittedName>
</protein>
<name>A0A143PLA5_LUTPR</name>
<dbReference type="AlphaFoldDB" id="A0A143PLA5"/>
<evidence type="ECO:0000313" key="1">
    <source>
        <dbReference type="EMBL" id="AMY08878.1"/>
    </source>
</evidence>
<sequence length="71" mass="8039">MRSPLSGFRDTREDRRSMVLPWPGSPSELWQHLYDIAIPLRPLFDGLSGDERAAAIGESIAGYAEYYEARP</sequence>
<reference evidence="1 2" key="1">
    <citation type="journal article" date="2016" name="Genome Announc.">
        <title>First Complete Genome Sequence of a Subdivision 6 Acidobacterium Strain.</title>
        <authorList>
            <person name="Huang S."/>
            <person name="Vieira S."/>
            <person name="Bunk B."/>
            <person name="Riedel T."/>
            <person name="Sproer C."/>
            <person name="Overmann J."/>
        </authorList>
    </citation>
    <scope>NUCLEOTIDE SEQUENCE [LARGE SCALE GENOMIC DNA]</scope>
    <source>
        <strain evidence="2">DSM 100886 HEG_-6_39</strain>
    </source>
</reference>
<dbReference type="KEGG" id="abac:LuPra_02084"/>
<dbReference type="RefSeq" id="WP_157898981.1">
    <property type="nucleotide sequence ID" value="NZ_CP015136.1"/>
</dbReference>
<reference evidence="2" key="2">
    <citation type="submission" date="2016-04" db="EMBL/GenBank/DDBJ databases">
        <title>First Complete Genome Sequence of a Subdivision 6 Acidobacterium.</title>
        <authorList>
            <person name="Huang S."/>
            <person name="Vieira S."/>
            <person name="Bunk B."/>
            <person name="Riedel T."/>
            <person name="Sproeer C."/>
            <person name="Overmann J."/>
        </authorList>
    </citation>
    <scope>NUCLEOTIDE SEQUENCE [LARGE SCALE GENOMIC DNA]</scope>
    <source>
        <strain evidence="2">DSM 100886 HEG_-6_39</strain>
    </source>
</reference>
<dbReference type="EMBL" id="CP015136">
    <property type="protein sequence ID" value="AMY08878.1"/>
    <property type="molecule type" value="Genomic_DNA"/>
</dbReference>